<organism evidence="2 3">
    <name type="scientific">Georhizobium profundi</name>
    <dbReference type="NCBI Taxonomy" id="2341112"/>
    <lineage>
        <taxon>Bacteria</taxon>
        <taxon>Pseudomonadati</taxon>
        <taxon>Pseudomonadota</taxon>
        <taxon>Alphaproteobacteria</taxon>
        <taxon>Hyphomicrobiales</taxon>
        <taxon>Rhizobiaceae</taxon>
        <taxon>Georhizobium</taxon>
    </lineage>
</organism>
<name>A0A3Q8XS93_9HYPH</name>
<keyword evidence="2" id="KW-0808">Transferase</keyword>
<dbReference type="SUPFAM" id="SSF55729">
    <property type="entry name" value="Acyl-CoA N-acyltransferases (Nat)"/>
    <property type="match status" value="1"/>
</dbReference>
<evidence type="ECO:0000313" key="2">
    <source>
        <dbReference type="EMBL" id="AZN72507.1"/>
    </source>
</evidence>
<accession>A0A3Q8XS93</accession>
<dbReference type="Proteomes" id="UP000268192">
    <property type="component" value="Chromosome"/>
</dbReference>
<dbReference type="InterPro" id="IPR016181">
    <property type="entry name" value="Acyl_CoA_acyltransferase"/>
</dbReference>
<dbReference type="Gene3D" id="3.40.630.30">
    <property type="match status" value="1"/>
</dbReference>
<evidence type="ECO:0000259" key="1">
    <source>
        <dbReference type="PROSITE" id="PS51186"/>
    </source>
</evidence>
<feature type="domain" description="N-acetyltransferase" evidence="1">
    <location>
        <begin position="17"/>
        <end position="165"/>
    </location>
</feature>
<reference evidence="2 3" key="1">
    <citation type="submission" date="2018-09" db="EMBL/GenBank/DDBJ databases">
        <title>Marinorhizobium profundi gen. nov., sp. nov., isolated from a deep-sea sediment sample from the New Britain Trench and proposal of Marinorhizobiaceae fam. nov. in the order Rhizobiales of the class Alphaproteobacteria.</title>
        <authorList>
            <person name="Cao J."/>
        </authorList>
    </citation>
    <scope>NUCLEOTIDE SEQUENCE [LARGE SCALE GENOMIC DNA]</scope>
    <source>
        <strain evidence="2 3">WS11</strain>
    </source>
</reference>
<proteinExistence type="predicted"/>
<gene>
    <name evidence="2" type="ORF">D5400_15610</name>
</gene>
<dbReference type="KEGG" id="abaw:D5400_15610"/>
<keyword evidence="3" id="KW-1185">Reference proteome</keyword>
<evidence type="ECO:0000313" key="3">
    <source>
        <dbReference type="Proteomes" id="UP000268192"/>
    </source>
</evidence>
<dbReference type="PROSITE" id="PS51186">
    <property type="entry name" value="GNAT"/>
    <property type="match status" value="1"/>
</dbReference>
<dbReference type="Pfam" id="PF13527">
    <property type="entry name" value="Acetyltransf_9"/>
    <property type="match status" value="1"/>
</dbReference>
<dbReference type="EMBL" id="CP032509">
    <property type="protein sequence ID" value="AZN72507.1"/>
    <property type="molecule type" value="Genomic_DNA"/>
</dbReference>
<protein>
    <submittedName>
        <fullName evidence="2">GNAT family N-acetyltransferase</fullName>
    </submittedName>
</protein>
<dbReference type="GO" id="GO:0016747">
    <property type="term" value="F:acyltransferase activity, transferring groups other than amino-acyl groups"/>
    <property type="evidence" value="ECO:0007669"/>
    <property type="project" value="InterPro"/>
</dbReference>
<dbReference type="InterPro" id="IPR000182">
    <property type="entry name" value="GNAT_dom"/>
</dbReference>
<dbReference type="OrthoDB" id="8287577at2"/>
<sequence>MLVTFPRDFPVMETALVEIGPRDHGLHDSYVAFITQVSGEQQFRPWADRGGWGDDYTAFALMENDEIIATVGRMSMRFVVDGAISAGYQLGAIATRPDRRNQGHMRRLMEHILALPPLDNRTTLIFAVSDTAAIYPRFGFERITEWQFQLPVSAFPSLVSAVDLDIGSADDRALLRSACREAIELSEDFSAVDYYPILLWHLSHRALTAKRLIDAEAIVIVQQTGANLHICDIVTPRKITIMDHIPMLASGPIKTVSFGFNPQGWLTIEDSEKLERSETDEAAGILFSLGRPSPKGRIGRLPELARI</sequence>
<dbReference type="AlphaFoldDB" id="A0A3Q8XS93"/>
<dbReference type="CDD" id="cd04301">
    <property type="entry name" value="NAT_SF"/>
    <property type="match status" value="1"/>
</dbReference>